<evidence type="ECO:0000259" key="5">
    <source>
        <dbReference type="PROSITE" id="PS50835"/>
    </source>
</evidence>
<keyword evidence="3" id="KW-0472">Membrane</keyword>
<dbReference type="Gene3D" id="2.60.40.10">
    <property type="entry name" value="Immunoglobulins"/>
    <property type="match status" value="3"/>
</dbReference>
<keyword evidence="7" id="KW-1185">Reference proteome</keyword>
<evidence type="ECO:0000256" key="4">
    <source>
        <dbReference type="SAM" id="SignalP"/>
    </source>
</evidence>
<dbReference type="InterPro" id="IPR007110">
    <property type="entry name" value="Ig-like_dom"/>
</dbReference>
<evidence type="ECO:0000313" key="6">
    <source>
        <dbReference type="EMBL" id="KAF7711828.1"/>
    </source>
</evidence>
<dbReference type="SMART" id="SM00409">
    <property type="entry name" value="IG"/>
    <property type="match status" value="3"/>
</dbReference>
<dbReference type="GO" id="GO:0006955">
    <property type="term" value="P:immune response"/>
    <property type="evidence" value="ECO:0007669"/>
    <property type="project" value="TreeGrafter"/>
</dbReference>
<dbReference type="PANTHER" id="PTHR11481">
    <property type="entry name" value="IMMUNOGLOBULIN FC RECEPTOR"/>
    <property type="match status" value="1"/>
</dbReference>
<dbReference type="InterPro" id="IPR013783">
    <property type="entry name" value="Ig-like_fold"/>
</dbReference>
<dbReference type="InterPro" id="IPR003599">
    <property type="entry name" value="Ig_sub"/>
</dbReference>
<dbReference type="InterPro" id="IPR050488">
    <property type="entry name" value="Ig_Fc_receptor"/>
</dbReference>
<dbReference type="EMBL" id="JABFDY010000001">
    <property type="protein sequence ID" value="KAF7711828.1"/>
    <property type="molecule type" value="Genomic_DNA"/>
</dbReference>
<feature type="transmembrane region" description="Helical" evidence="3">
    <location>
        <begin position="261"/>
        <end position="282"/>
    </location>
</feature>
<dbReference type="Proteomes" id="UP000606274">
    <property type="component" value="Unassembled WGS sequence"/>
</dbReference>
<evidence type="ECO:0000313" key="7">
    <source>
        <dbReference type="Proteomes" id="UP000606274"/>
    </source>
</evidence>
<feature type="signal peptide" evidence="4">
    <location>
        <begin position="1"/>
        <end position="21"/>
    </location>
</feature>
<evidence type="ECO:0000256" key="2">
    <source>
        <dbReference type="ARBA" id="ARBA00023157"/>
    </source>
</evidence>
<sequence length="334" mass="37098">MKALFVVVVAVLSLSLAKCRASDGTALLPRGTHRSVMWGKKKLFTALTFEDSGTYWCRAENRGTNTTLLSNPVSISVTADSPPASMDVLPDSSQHLQGGNFSLHCSANGGETAGWTLRQLRSLQLEDRVSLERPDKFSFNNITGGLSGLYWCEAARGDRRSNAINIIVSDVILQTPARPVKEGQTVTLLCKTSTNFKVFINKDGVTFLDNITITVENVTKAHEGFYKCVNSANVESPESWLSVKGTSKDHLEKEKPFIATWVWPVCAIIIILLLIPVIFLLVRSLRKRVKLCPRSGTFNTLQEMPRTKQDVTEIQWDLAWMEMTNLLDKPHTVS</sequence>
<evidence type="ECO:0000256" key="1">
    <source>
        <dbReference type="ARBA" id="ARBA00022729"/>
    </source>
</evidence>
<dbReference type="SUPFAM" id="SSF48726">
    <property type="entry name" value="Immunoglobulin"/>
    <property type="match status" value="3"/>
</dbReference>
<keyword evidence="3" id="KW-1133">Transmembrane helix</keyword>
<organism evidence="6 7">
    <name type="scientific">Silurus meridionalis</name>
    <name type="common">Southern catfish</name>
    <name type="synonym">Silurus soldatovi meridionalis</name>
    <dbReference type="NCBI Taxonomy" id="175797"/>
    <lineage>
        <taxon>Eukaryota</taxon>
        <taxon>Metazoa</taxon>
        <taxon>Chordata</taxon>
        <taxon>Craniata</taxon>
        <taxon>Vertebrata</taxon>
        <taxon>Euteleostomi</taxon>
        <taxon>Actinopterygii</taxon>
        <taxon>Neopterygii</taxon>
        <taxon>Teleostei</taxon>
        <taxon>Ostariophysi</taxon>
        <taxon>Siluriformes</taxon>
        <taxon>Siluridae</taxon>
        <taxon>Silurus</taxon>
    </lineage>
</organism>
<protein>
    <recommendedName>
        <fullName evidence="5">Ig-like domain-containing protein</fullName>
    </recommendedName>
</protein>
<keyword evidence="2" id="KW-1015">Disulfide bond</keyword>
<comment type="caution">
    <text evidence="6">The sequence shown here is derived from an EMBL/GenBank/DDBJ whole genome shotgun (WGS) entry which is preliminary data.</text>
</comment>
<dbReference type="PANTHER" id="PTHR11481:SF64">
    <property type="entry name" value="FC RECEPTOR-LIKE PROTEIN 4"/>
    <property type="match status" value="1"/>
</dbReference>
<keyword evidence="1 4" id="KW-0732">Signal</keyword>
<gene>
    <name evidence="6" type="ORF">HF521_000839</name>
</gene>
<accession>A0A8T0BXW7</accession>
<proteinExistence type="predicted"/>
<dbReference type="GO" id="GO:0009897">
    <property type="term" value="C:external side of plasma membrane"/>
    <property type="evidence" value="ECO:0007669"/>
    <property type="project" value="TreeGrafter"/>
</dbReference>
<dbReference type="AlphaFoldDB" id="A0A8T0BXW7"/>
<evidence type="ECO:0000256" key="3">
    <source>
        <dbReference type="SAM" id="Phobius"/>
    </source>
</evidence>
<dbReference type="GO" id="GO:0004888">
    <property type="term" value="F:transmembrane signaling receptor activity"/>
    <property type="evidence" value="ECO:0007669"/>
    <property type="project" value="TreeGrafter"/>
</dbReference>
<reference evidence="6" key="1">
    <citation type="submission" date="2020-08" db="EMBL/GenBank/DDBJ databases">
        <title>Chromosome-level assembly of Southern catfish (Silurus meridionalis) provides insights into visual adaptation to the nocturnal and benthic lifestyles.</title>
        <authorList>
            <person name="Zhang Y."/>
            <person name="Wang D."/>
            <person name="Peng Z."/>
        </authorList>
    </citation>
    <scope>NUCLEOTIDE SEQUENCE</scope>
    <source>
        <strain evidence="6">SWU-2019-XX</strain>
        <tissue evidence="6">Muscle</tissue>
    </source>
</reference>
<dbReference type="InterPro" id="IPR036179">
    <property type="entry name" value="Ig-like_dom_sf"/>
</dbReference>
<name>A0A8T0BXW7_SILME</name>
<feature type="chain" id="PRO_5035929899" description="Ig-like domain-containing protein" evidence="4">
    <location>
        <begin position="22"/>
        <end position="334"/>
    </location>
</feature>
<dbReference type="GO" id="GO:0007166">
    <property type="term" value="P:cell surface receptor signaling pathway"/>
    <property type="evidence" value="ECO:0007669"/>
    <property type="project" value="TreeGrafter"/>
</dbReference>
<keyword evidence="3" id="KW-0812">Transmembrane</keyword>
<dbReference type="PROSITE" id="PS50835">
    <property type="entry name" value="IG_LIKE"/>
    <property type="match status" value="1"/>
</dbReference>
<feature type="domain" description="Ig-like" evidence="5">
    <location>
        <begin position="19"/>
        <end position="76"/>
    </location>
</feature>